<evidence type="ECO:0000256" key="5">
    <source>
        <dbReference type="ARBA" id="ARBA00023277"/>
    </source>
</evidence>
<name>A0ABV5ACX5_9BACL</name>
<comment type="similarity">
    <text evidence="2">Belongs to the KHG/KDPG aldolase family.</text>
</comment>
<reference evidence="6 7" key="1">
    <citation type="journal article" date="2024" name="Int. J. Mol. Sci.">
        <title>Exploration of Alicyclobacillus spp. Genome in Search of Antibiotic Resistance.</title>
        <authorList>
            <person name="Bucka-Kolendo J."/>
            <person name="Kiousi D.E."/>
            <person name="Dekowska A."/>
            <person name="Mikolajczuk-Szczyrba A."/>
            <person name="Karadedos D.M."/>
            <person name="Michael P."/>
            <person name="Galanis A."/>
            <person name="Sokolowska B."/>
        </authorList>
    </citation>
    <scope>NUCLEOTIDE SEQUENCE [LARGE SCALE GENOMIC DNA]</scope>
    <source>
        <strain evidence="6 7">KKP 3000</strain>
    </source>
</reference>
<dbReference type="SUPFAM" id="SSF51569">
    <property type="entry name" value="Aldolase"/>
    <property type="match status" value="1"/>
</dbReference>
<keyword evidence="7" id="KW-1185">Reference proteome</keyword>
<dbReference type="InterPro" id="IPR000887">
    <property type="entry name" value="Aldlse_KDPG_KHG"/>
</dbReference>
<dbReference type="PANTHER" id="PTHR30246:SF1">
    <property type="entry name" value="2-DEHYDRO-3-DEOXY-6-PHOSPHOGALACTONATE ALDOLASE-RELATED"/>
    <property type="match status" value="1"/>
</dbReference>
<dbReference type="CDD" id="cd00452">
    <property type="entry name" value="KDPG_aldolase"/>
    <property type="match status" value="1"/>
</dbReference>
<dbReference type="Gene3D" id="3.20.20.70">
    <property type="entry name" value="Aldolase class I"/>
    <property type="match status" value="1"/>
</dbReference>
<dbReference type="RefSeq" id="WP_275473825.1">
    <property type="nucleotide sequence ID" value="NZ_CP162940.1"/>
</dbReference>
<dbReference type="InterPro" id="IPR013785">
    <property type="entry name" value="Aldolase_TIM"/>
</dbReference>
<sequence length="211" mass="22113">MTSGQVSQLLERARVVAVIRKLSPDILEPVVGALVQGGIQALEITMDSASAAQAIESIRARYGSGVTVGAGTVLSLAQLDLAMEAGAEFLVCPHFDTALMERANQLGMSIIPGVLTPTEVQMARSAGAEVVKIFPAGSVGPSYIKDLLGPFDGLKIMATGGITEQNAVEFLDAGVMAIGVGSALFPKVDVESKNWKAIQQRTQRVIQRVHG</sequence>
<evidence type="ECO:0000313" key="7">
    <source>
        <dbReference type="Proteomes" id="UP001579974"/>
    </source>
</evidence>
<dbReference type="PANTHER" id="PTHR30246">
    <property type="entry name" value="2-KETO-3-DEOXY-6-PHOSPHOGLUCONATE ALDOLASE"/>
    <property type="match status" value="1"/>
</dbReference>
<comment type="subunit">
    <text evidence="3">Homotrimer.</text>
</comment>
<evidence type="ECO:0000256" key="1">
    <source>
        <dbReference type="ARBA" id="ARBA00004761"/>
    </source>
</evidence>
<proteinExistence type="inferred from homology"/>
<gene>
    <name evidence="6" type="ORF">KKP3000_003560</name>
</gene>
<evidence type="ECO:0000256" key="2">
    <source>
        <dbReference type="ARBA" id="ARBA00006906"/>
    </source>
</evidence>
<evidence type="ECO:0000256" key="4">
    <source>
        <dbReference type="ARBA" id="ARBA00023239"/>
    </source>
</evidence>
<dbReference type="EMBL" id="JBDXSU010000005">
    <property type="protein sequence ID" value="MFB5190116.1"/>
    <property type="molecule type" value="Genomic_DNA"/>
</dbReference>
<keyword evidence="4" id="KW-0456">Lyase</keyword>
<dbReference type="NCBIfam" id="TIGR01182">
    <property type="entry name" value="eda"/>
    <property type="match status" value="1"/>
</dbReference>
<comment type="pathway">
    <text evidence="1">Carbohydrate acid metabolism.</text>
</comment>
<evidence type="ECO:0000313" key="6">
    <source>
        <dbReference type="EMBL" id="MFB5190116.1"/>
    </source>
</evidence>
<dbReference type="Proteomes" id="UP001579974">
    <property type="component" value="Unassembled WGS sequence"/>
</dbReference>
<accession>A0ABV5ACX5</accession>
<comment type="caution">
    <text evidence="6">The sequence shown here is derived from an EMBL/GenBank/DDBJ whole genome shotgun (WGS) entry which is preliminary data.</text>
</comment>
<organism evidence="6 7">
    <name type="scientific">Alicyclobacillus fastidiosus</name>
    <dbReference type="NCBI Taxonomy" id="392011"/>
    <lineage>
        <taxon>Bacteria</taxon>
        <taxon>Bacillati</taxon>
        <taxon>Bacillota</taxon>
        <taxon>Bacilli</taxon>
        <taxon>Bacillales</taxon>
        <taxon>Alicyclobacillaceae</taxon>
        <taxon>Alicyclobacillus</taxon>
    </lineage>
</organism>
<protein>
    <submittedName>
        <fullName evidence="6">Bifunctional 4-hydroxy-2-oxoglutarate aldolase/2-dehydro-3-deoxy-phosphogluconate aldolase</fullName>
    </submittedName>
</protein>
<evidence type="ECO:0000256" key="3">
    <source>
        <dbReference type="ARBA" id="ARBA00011233"/>
    </source>
</evidence>
<dbReference type="Pfam" id="PF01081">
    <property type="entry name" value="Aldolase"/>
    <property type="match status" value="1"/>
</dbReference>
<keyword evidence="5" id="KW-0119">Carbohydrate metabolism</keyword>